<evidence type="ECO:0000313" key="4">
    <source>
        <dbReference type="Proteomes" id="UP000007076"/>
    </source>
</evidence>
<dbReference type="Pfam" id="PF20225">
    <property type="entry name" value="DUF6584"/>
    <property type="match status" value="1"/>
</dbReference>
<feature type="region of interest" description="Disordered" evidence="1">
    <location>
        <begin position="137"/>
        <end position="170"/>
    </location>
</feature>
<dbReference type="AlphaFoldDB" id="E4N036"/>
<sequence>MSVESTLAKVEADLREREYRTARLRLLGLLSNAPTDLSVRRRLADTHPGRHGQDGERGRWHYLDEALTPGELAAFERRFRDPARRLKVLRWPDPGRAAPSTPLARRRLAALYHAATGSAPDWPGHPEDAAVRLAPEATGEPAADEPPARPNVPPRPPARPSALPPGRGPGPTAGQVAFDVTMYLVLLVALLVMAGRALF</sequence>
<feature type="transmembrane region" description="Helical" evidence="2">
    <location>
        <begin position="180"/>
        <end position="198"/>
    </location>
</feature>
<evidence type="ECO:0000313" key="3">
    <source>
        <dbReference type="EMBL" id="BAJ31364.1"/>
    </source>
</evidence>
<evidence type="ECO:0000256" key="1">
    <source>
        <dbReference type="SAM" id="MobiDB-lite"/>
    </source>
</evidence>
<keyword evidence="4" id="KW-1185">Reference proteome</keyword>
<dbReference type="RefSeq" id="WP_014138661.1">
    <property type="nucleotide sequence ID" value="NC_016109.1"/>
</dbReference>
<keyword evidence="2" id="KW-0472">Membrane</keyword>
<dbReference type="EMBL" id="AP010968">
    <property type="protein sequence ID" value="BAJ31364.1"/>
    <property type="molecule type" value="Genomic_DNA"/>
</dbReference>
<name>E4N036_KITSK</name>
<organism evidence="3 4">
    <name type="scientific">Kitasatospora setae (strain ATCC 33774 / DSM 43861 / JCM 3304 / KCC A-0304 / NBRC 14216 / KM-6054)</name>
    <name type="common">Streptomyces setae</name>
    <dbReference type="NCBI Taxonomy" id="452652"/>
    <lineage>
        <taxon>Bacteria</taxon>
        <taxon>Bacillati</taxon>
        <taxon>Actinomycetota</taxon>
        <taxon>Actinomycetes</taxon>
        <taxon>Kitasatosporales</taxon>
        <taxon>Streptomycetaceae</taxon>
        <taxon>Kitasatospora</taxon>
    </lineage>
</organism>
<dbReference type="PATRIC" id="fig|452652.3.peg.5598"/>
<reference evidence="3 4" key="1">
    <citation type="journal article" date="2010" name="DNA Res.">
        <title>Genome sequence of Kitasatospora setae NBRC 14216T: an evolutionary snapshot of the family Streptomycetaceae.</title>
        <authorList>
            <person name="Ichikawa N."/>
            <person name="Oguchi A."/>
            <person name="Ikeda H."/>
            <person name="Ishikawa J."/>
            <person name="Kitani S."/>
            <person name="Watanabe Y."/>
            <person name="Nakamura S."/>
            <person name="Katano Y."/>
            <person name="Kishi E."/>
            <person name="Sasagawa M."/>
            <person name="Ankai A."/>
            <person name="Fukui S."/>
            <person name="Hashimoto Y."/>
            <person name="Kamata S."/>
            <person name="Otoguro M."/>
            <person name="Tanikawa S."/>
            <person name="Nihira T."/>
            <person name="Horinouchi S."/>
            <person name="Ohnishi Y."/>
            <person name="Hayakawa M."/>
            <person name="Kuzuyama T."/>
            <person name="Arisawa A."/>
            <person name="Nomoto F."/>
            <person name="Miura H."/>
            <person name="Takahashi Y."/>
            <person name="Fujita N."/>
        </authorList>
    </citation>
    <scope>NUCLEOTIDE SEQUENCE [LARGE SCALE GENOMIC DNA]</scope>
    <source>
        <strain evidence="4">ATCC 33774 / DSM 43861 / JCM 3304 / KCC A-0304 / NBRC 14216 / KM-6054</strain>
    </source>
</reference>
<dbReference type="HOGENOM" id="CLU_1370627_0_0_11"/>
<keyword evidence="2" id="KW-0812">Transmembrane</keyword>
<accession>E4N036</accession>
<proteinExistence type="predicted"/>
<gene>
    <name evidence="3" type="ordered locus">KSE_55910</name>
</gene>
<dbReference type="Proteomes" id="UP000007076">
    <property type="component" value="Chromosome"/>
</dbReference>
<evidence type="ECO:0000256" key="2">
    <source>
        <dbReference type="SAM" id="Phobius"/>
    </source>
</evidence>
<dbReference type="InterPro" id="IPR046491">
    <property type="entry name" value="DUF6584"/>
</dbReference>
<dbReference type="eggNOG" id="ENOG503377Q">
    <property type="taxonomic scope" value="Bacteria"/>
</dbReference>
<protein>
    <submittedName>
        <fullName evidence="3">Uncharacterized protein</fullName>
    </submittedName>
</protein>
<dbReference type="STRING" id="452652.KSE_55910"/>
<dbReference type="KEGG" id="ksk:KSE_55910"/>
<keyword evidence="2" id="KW-1133">Transmembrane helix</keyword>
<feature type="compositionally biased region" description="Pro residues" evidence="1">
    <location>
        <begin position="148"/>
        <end position="168"/>
    </location>
</feature>